<dbReference type="EMBL" id="JH159154">
    <property type="protein sequence ID" value="EGZ18255.1"/>
    <property type="molecule type" value="Genomic_DNA"/>
</dbReference>
<keyword evidence="2" id="KW-1185">Reference proteome</keyword>
<organism evidence="1 2">
    <name type="scientific">Phytophthora sojae (strain P6497)</name>
    <name type="common">Soybean stem and root rot agent</name>
    <name type="synonym">Phytophthora megasperma f. sp. glycines</name>
    <dbReference type="NCBI Taxonomy" id="1094619"/>
    <lineage>
        <taxon>Eukaryota</taxon>
        <taxon>Sar</taxon>
        <taxon>Stramenopiles</taxon>
        <taxon>Oomycota</taxon>
        <taxon>Peronosporomycetes</taxon>
        <taxon>Peronosporales</taxon>
        <taxon>Peronosporaceae</taxon>
        <taxon>Phytophthora</taxon>
    </lineage>
</organism>
<dbReference type="AlphaFoldDB" id="G4ZJN5"/>
<dbReference type="RefSeq" id="XP_009527313.1">
    <property type="nucleotide sequence ID" value="XM_009529018.1"/>
</dbReference>
<gene>
    <name evidence="1" type="ORF">PHYSODRAFT_501987</name>
</gene>
<dbReference type="Proteomes" id="UP000002640">
    <property type="component" value="Unassembled WGS sequence"/>
</dbReference>
<proteinExistence type="predicted"/>
<feature type="non-terminal residue" evidence="1">
    <location>
        <position position="1"/>
    </location>
</feature>
<sequence length="63" mass="6895">PDDTHPSLPQQDGKDVCLKFLSKRGCPSKDPSVCIFQSRVHFYPAAISDQLRNFISFAAGSAV</sequence>
<name>G4ZJN5_PHYSP</name>
<dbReference type="InParanoid" id="G4ZJN5"/>
<dbReference type="KEGG" id="psoj:PHYSODRAFT_501987"/>
<reference evidence="1 2" key="1">
    <citation type="journal article" date="2006" name="Science">
        <title>Phytophthora genome sequences uncover evolutionary origins and mechanisms of pathogenesis.</title>
        <authorList>
            <person name="Tyler B.M."/>
            <person name="Tripathy S."/>
            <person name="Zhang X."/>
            <person name="Dehal P."/>
            <person name="Jiang R.H."/>
            <person name="Aerts A."/>
            <person name="Arredondo F.D."/>
            <person name="Baxter L."/>
            <person name="Bensasson D."/>
            <person name="Beynon J.L."/>
            <person name="Chapman J."/>
            <person name="Damasceno C.M."/>
            <person name="Dorrance A.E."/>
            <person name="Dou D."/>
            <person name="Dickerman A.W."/>
            <person name="Dubchak I.L."/>
            <person name="Garbelotto M."/>
            <person name="Gijzen M."/>
            <person name="Gordon S.G."/>
            <person name="Govers F."/>
            <person name="Grunwald N.J."/>
            <person name="Huang W."/>
            <person name="Ivors K.L."/>
            <person name="Jones R.W."/>
            <person name="Kamoun S."/>
            <person name="Krampis K."/>
            <person name="Lamour K.H."/>
            <person name="Lee M.K."/>
            <person name="McDonald W.H."/>
            <person name="Medina M."/>
            <person name="Meijer H.J."/>
            <person name="Nordberg E.K."/>
            <person name="Maclean D.J."/>
            <person name="Ospina-Giraldo M.D."/>
            <person name="Morris P.F."/>
            <person name="Phuntumart V."/>
            <person name="Putnam N.H."/>
            <person name="Rash S."/>
            <person name="Rose J.K."/>
            <person name="Sakihama Y."/>
            <person name="Salamov A.A."/>
            <person name="Savidor A."/>
            <person name="Scheuring C.F."/>
            <person name="Smith B.M."/>
            <person name="Sobral B.W."/>
            <person name="Terry A."/>
            <person name="Torto-Alalibo T.A."/>
            <person name="Win J."/>
            <person name="Xu Z."/>
            <person name="Zhang H."/>
            <person name="Grigoriev I.V."/>
            <person name="Rokhsar D.S."/>
            <person name="Boore J.L."/>
        </authorList>
    </citation>
    <scope>NUCLEOTIDE SEQUENCE [LARGE SCALE GENOMIC DNA]</scope>
    <source>
        <strain evidence="1 2">P6497</strain>
    </source>
</reference>
<accession>G4ZJN5</accession>
<evidence type="ECO:0000313" key="2">
    <source>
        <dbReference type="Proteomes" id="UP000002640"/>
    </source>
</evidence>
<protein>
    <submittedName>
        <fullName evidence="1">Uncharacterized protein</fullName>
    </submittedName>
</protein>
<dbReference type="GeneID" id="20658047"/>
<evidence type="ECO:0000313" key="1">
    <source>
        <dbReference type="EMBL" id="EGZ18255.1"/>
    </source>
</evidence>